<sequence>MAIKNIKITNLLSFDELEIDDLEDVNCIVGKNNVGKSNLLKALAFFYNKLGGLEELPPKLNSNYSFKGSISLTFDTTRLFRISRRNTSSKYFDFINRKLIPLHKRSPFALQTYDKDQTLFTLTLFVYSNGSVKWSTKDKKTRDLILYLFPFFYIEPRHMNLHEWDGLWDLIARIKSFNLSNIKNDDVIDFFDDIISSGGENSYKKYIMELNEVFSTKPSTQKEKVLSYIKAGLRGYRFEIDDNDLKLQSDGTNSFHFINTFLRVLITISRREYITPFVFIDEPEIGLHPKMIEVLIHGIYESYNYNINNKNNFTRPKLFITTHSPSIVKEAIKCFRDKQRVFCFQKQKQSSTKIHPLNSTYDSESFINIFSDNESRLFFSSFILFVEGESDMEVFGNMRLSRHFHHLKSIDIYKSSSNVVGERINPSYSNSSIPYLFLFDADKAITIAGNPNNYTLNLEKNGNYFSLKKEALELEYRKYKFGFSRQYKERKINIGMIIKYSNTDLKVELTKQIFSKDSQFDVIFDAIKRHLLLKNVYLNRTTIEGCLIQEASAPILYKWLNYKYNIDISPVINRVKQSRYLNEKMIIDYLRVIFDGKTDTLVDYSSFNPEAFRQAISNGRKLSAKLKKTSRRAKFIMEELENCTVKNRHLSKTSGWITEFLNYSIIQIEAECITDKKKFGSIFKLYFPELDDIIKRLQPDSRGEIKL</sequence>
<dbReference type="InterPro" id="IPR051396">
    <property type="entry name" value="Bact_Antivir_Def_Nuclease"/>
</dbReference>
<dbReference type="SUPFAM" id="SSF52540">
    <property type="entry name" value="P-loop containing nucleoside triphosphate hydrolases"/>
    <property type="match status" value="1"/>
</dbReference>
<evidence type="ECO:0000313" key="2">
    <source>
        <dbReference type="EMBL" id="OHU94760.1"/>
    </source>
</evidence>
<dbReference type="RefSeq" id="WP_070992277.1">
    <property type="nucleotide sequence ID" value="NZ_CBCSHD010000007.1"/>
</dbReference>
<accession>A0A1S1N917</accession>
<dbReference type="PANTHER" id="PTHR43581">
    <property type="entry name" value="ATP/GTP PHOSPHATASE"/>
    <property type="match status" value="1"/>
</dbReference>
<dbReference type="AlphaFoldDB" id="A0A1S1N917"/>
<dbReference type="STRING" id="327939.BIW53_12040"/>
<keyword evidence="3" id="KW-1185">Reference proteome</keyword>
<dbReference type="InterPro" id="IPR041685">
    <property type="entry name" value="AAA_GajA/Old/RecF-like"/>
</dbReference>
<dbReference type="PANTHER" id="PTHR43581:SF2">
    <property type="entry name" value="EXCINUCLEASE ATPASE SUBUNIT"/>
    <property type="match status" value="1"/>
</dbReference>
<feature type="domain" description="Endonuclease GajA/Old nuclease/RecF-like AAA" evidence="1">
    <location>
        <begin position="189"/>
        <end position="328"/>
    </location>
</feature>
<evidence type="ECO:0000313" key="3">
    <source>
        <dbReference type="Proteomes" id="UP000180253"/>
    </source>
</evidence>
<dbReference type="Proteomes" id="UP000180253">
    <property type="component" value="Unassembled WGS sequence"/>
</dbReference>
<feature type="domain" description="Endonuclease GajA/Old nuclease/RecF-like AAA" evidence="1">
    <location>
        <begin position="1"/>
        <end position="75"/>
    </location>
</feature>
<dbReference type="InterPro" id="IPR027417">
    <property type="entry name" value="P-loop_NTPase"/>
</dbReference>
<proteinExistence type="predicted"/>
<reference evidence="2 3" key="1">
    <citation type="submission" date="2016-10" db="EMBL/GenBank/DDBJ databases">
        <title>Pseudoalteromonas amylolytica sp. nov., isolated from the surface seawater.</title>
        <authorList>
            <person name="Wu Y.-H."/>
            <person name="Cheng H."/>
            <person name="Jin X.-B."/>
            <person name="Wang C.-S."/>
            <person name="Xu X.-W."/>
        </authorList>
    </citation>
    <scope>NUCLEOTIDE SEQUENCE [LARGE SCALE GENOMIC DNA]</scope>
    <source>
        <strain evidence="2 3">JCM 12483</strain>
    </source>
</reference>
<dbReference type="NCBIfam" id="NF038234">
    <property type="entry name" value="retron_eff_Eco8"/>
    <property type="match status" value="1"/>
</dbReference>
<protein>
    <recommendedName>
        <fullName evidence="1">Endonuclease GajA/Old nuclease/RecF-like AAA domain-containing protein</fullName>
    </recommendedName>
</protein>
<dbReference type="Pfam" id="PF13175">
    <property type="entry name" value="AAA_15"/>
    <property type="match status" value="2"/>
</dbReference>
<dbReference type="Gene3D" id="3.40.50.300">
    <property type="entry name" value="P-loop containing nucleotide triphosphate hydrolases"/>
    <property type="match status" value="1"/>
</dbReference>
<evidence type="ECO:0000259" key="1">
    <source>
        <dbReference type="Pfam" id="PF13175"/>
    </source>
</evidence>
<organism evidence="2 3">
    <name type="scientific">Pseudoalteromonas byunsanensis</name>
    <dbReference type="NCBI Taxonomy" id="327939"/>
    <lineage>
        <taxon>Bacteria</taxon>
        <taxon>Pseudomonadati</taxon>
        <taxon>Pseudomonadota</taxon>
        <taxon>Gammaproteobacteria</taxon>
        <taxon>Alteromonadales</taxon>
        <taxon>Pseudoalteromonadaceae</taxon>
        <taxon>Pseudoalteromonas</taxon>
    </lineage>
</organism>
<comment type="caution">
    <text evidence="2">The sequence shown here is derived from an EMBL/GenBank/DDBJ whole genome shotgun (WGS) entry which is preliminary data.</text>
</comment>
<dbReference type="OrthoDB" id="3322489at2"/>
<gene>
    <name evidence="2" type="ORF">BIW53_12040</name>
</gene>
<dbReference type="GO" id="GO:0005524">
    <property type="term" value="F:ATP binding"/>
    <property type="evidence" value="ECO:0007669"/>
    <property type="project" value="InterPro"/>
</dbReference>
<name>A0A1S1N917_9GAMM</name>
<dbReference type="GO" id="GO:0016887">
    <property type="term" value="F:ATP hydrolysis activity"/>
    <property type="evidence" value="ECO:0007669"/>
    <property type="project" value="InterPro"/>
</dbReference>
<dbReference type="EMBL" id="MNAN01000032">
    <property type="protein sequence ID" value="OHU94760.1"/>
    <property type="molecule type" value="Genomic_DNA"/>
</dbReference>